<reference evidence="8 9" key="1">
    <citation type="submission" date="2018-06" db="EMBL/GenBank/DDBJ databases">
        <title>Lujinxingia sediminis gen. nov. sp. nov., a new facultative anaerobic member of the class Deltaproteobacteria, and proposal of Lujinxingaceae fam. nov.</title>
        <authorList>
            <person name="Guo L.-Y."/>
            <person name="Li C.-M."/>
            <person name="Wang S."/>
            <person name="Du Z.-J."/>
        </authorList>
    </citation>
    <scope>NUCLEOTIDE SEQUENCE [LARGE SCALE GENOMIC DNA]</scope>
    <source>
        <strain evidence="8 9">FA350</strain>
    </source>
</reference>
<keyword evidence="8" id="KW-0808">Transferase</keyword>
<evidence type="ECO:0000256" key="4">
    <source>
        <dbReference type="PIRSR" id="PIRSR000524-1"/>
    </source>
</evidence>
<dbReference type="Pfam" id="PF00266">
    <property type="entry name" value="Aminotran_5"/>
    <property type="match status" value="1"/>
</dbReference>
<feature type="binding site" evidence="4">
    <location>
        <position position="333"/>
    </location>
    <ligand>
        <name>substrate</name>
    </ligand>
</feature>
<evidence type="ECO:0000256" key="5">
    <source>
        <dbReference type="PIRSR" id="PIRSR000524-50"/>
    </source>
</evidence>
<dbReference type="InterPro" id="IPR000192">
    <property type="entry name" value="Aminotrans_V_dom"/>
</dbReference>
<keyword evidence="8" id="KW-0032">Aminotransferase</keyword>
<name>A0A2Z4FHR8_9DELT</name>
<dbReference type="PANTHER" id="PTHR21152">
    <property type="entry name" value="AMINOTRANSFERASE CLASS V"/>
    <property type="match status" value="1"/>
</dbReference>
<protein>
    <submittedName>
        <fullName evidence="8">Aminotransferase</fullName>
    </submittedName>
</protein>
<comment type="cofactor">
    <cofactor evidence="1 5 7">
        <name>pyridoxal 5'-phosphate</name>
        <dbReference type="ChEBI" id="CHEBI:597326"/>
    </cofactor>
</comment>
<evidence type="ECO:0000256" key="3">
    <source>
        <dbReference type="ARBA" id="ARBA00022898"/>
    </source>
</evidence>
<evidence type="ECO:0000313" key="8">
    <source>
        <dbReference type="EMBL" id="AWV88315.1"/>
    </source>
</evidence>
<dbReference type="GO" id="GO:0004760">
    <property type="term" value="F:L-serine-pyruvate transaminase activity"/>
    <property type="evidence" value="ECO:0007669"/>
    <property type="project" value="TreeGrafter"/>
</dbReference>
<evidence type="ECO:0000256" key="1">
    <source>
        <dbReference type="ARBA" id="ARBA00001933"/>
    </source>
</evidence>
<dbReference type="InterPro" id="IPR015424">
    <property type="entry name" value="PyrdxlP-dep_Trfase"/>
</dbReference>
<dbReference type="InterPro" id="IPR024169">
    <property type="entry name" value="SP_NH2Trfase/AEP_transaminase"/>
</dbReference>
<evidence type="ECO:0000256" key="7">
    <source>
        <dbReference type="RuleBase" id="RU004504"/>
    </source>
</evidence>
<dbReference type="PIRSF" id="PIRSF000524">
    <property type="entry name" value="SPT"/>
    <property type="match status" value="1"/>
</dbReference>
<dbReference type="RefSeq" id="WP_111331950.1">
    <property type="nucleotide sequence ID" value="NZ_CP030032.1"/>
</dbReference>
<dbReference type="AlphaFoldDB" id="A0A2Z4FHR8"/>
<evidence type="ECO:0000313" key="9">
    <source>
        <dbReference type="Proteomes" id="UP000249799"/>
    </source>
</evidence>
<dbReference type="Gene3D" id="3.40.640.10">
    <property type="entry name" value="Type I PLP-dependent aspartate aminotransferase-like (Major domain)"/>
    <property type="match status" value="1"/>
</dbReference>
<dbReference type="InterPro" id="IPR020578">
    <property type="entry name" value="Aminotrans_V_PyrdxlP_BS"/>
</dbReference>
<dbReference type="EMBL" id="CP030032">
    <property type="protein sequence ID" value="AWV88315.1"/>
    <property type="molecule type" value="Genomic_DNA"/>
</dbReference>
<accession>A0A2Z4FHR8</accession>
<dbReference type="PANTHER" id="PTHR21152:SF40">
    <property type="entry name" value="ALANINE--GLYOXYLATE AMINOTRANSFERASE"/>
    <property type="match status" value="1"/>
</dbReference>
<gene>
    <name evidence="8" type="ORF">DN745_02745</name>
</gene>
<dbReference type="KEGG" id="bsed:DN745_02745"/>
<evidence type="ECO:0000256" key="6">
    <source>
        <dbReference type="RuleBase" id="RU004075"/>
    </source>
</evidence>
<dbReference type="Gene3D" id="3.90.1150.10">
    <property type="entry name" value="Aspartate Aminotransferase, domain 1"/>
    <property type="match status" value="1"/>
</dbReference>
<comment type="similarity">
    <text evidence="2 6">Belongs to the class-V pyridoxal-phosphate-dependent aminotransferase family.</text>
</comment>
<keyword evidence="3 5" id="KW-0663">Pyridoxal phosphate</keyword>
<dbReference type="InterPro" id="IPR015422">
    <property type="entry name" value="PyrdxlP-dep_Trfase_small"/>
</dbReference>
<sequence length="381" mass="41127">MSRKYLLAPGPTPIPEEARLAMARSIIHHRGPEFREVFADTRQRLAWLFETEQPVLTVTASGTGTFEAGMINFTRRDDTIICIGGGKFGERWAEVGRAYGMNVVELDVEWGKVARPEQVAEALAAHPECAMVTLTASETSTGVMHPVAEIAKVVQEQSNALFAVDAITALGVHKLPMDALGIDVMVAGSQKAFGIPPGVGFLAASERAWERAEHSDHPRYYFDLLREKKKQLGEQTAFTPGVTQIIAAQVVLKMMMEEGHDALIERHRLNAEATRAGALALGLSLLAESPSDAVSAVLLPDGLSAPDLVRIMRERYGVTIAGGHDALKPKMIRIGHIGFFERSDILTALSTLELALAELGMDVDAGAGVRAAQQVYAKAQA</sequence>
<dbReference type="GO" id="GO:0008453">
    <property type="term" value="F:alanine-glyoxylate transaminase activity"/>
    <property type="evidence" value="ECO:0007669"/>
    <property type="project" value="TreeGrafter"/>
</dbReference>
<dbReference type="OrthoDB" id="9766472at2"/>
<dbReference type="Proteomes" id="UP000249799">
    <property type="component" value="Chromosome"/>
</dbReference>
<dbReference type="PROSITE" id="PS00595">
    <property type="entry name" value="AA_TRANSFER_CLASS_5"/>
    <property type="match status" value="1"/>
</dbReference>
<dbReference type="GO" id="GO:0019265">
    <property type="term" value="P:glycine biosynthetic process, by transamination of glyoxylate"/>
    <property type="evidence" value="ECO:0007669"/>
    <property type="project" value="TreeGrafter"/>
</dbReference>
<feature type="modified residue" description="N6-(pyridoxal phosphate)lysine" evidence="5">
    <location>
        <position position="191"/>
    </location>
</feature>
<dbReference type="InterPro" id="IPR015421">
    <property type="entry name" value="PyrdxlP-dep_Trfase_major"/>
</dbReference>
<organism evidence="8 9">
    <name type="scientific">Bradymonas sediminis</name>
    <dbReference type="NCBI Taxonomy" id="1548548"/>
    <lineage>
        <taxon>Bacteria</taxon>
        <taxon>Deltaproteobacteria</taxon>
        <taxon>Bradymonadales</taxon>
        <taxon>Bradymonadaceae</taxon>
        <taxon>Bradymonas</taxon>
    </lineage>
</organism>
<dbReference type="SUPFAM" id="SSF53383">
    <property type="entry name" value="PLP-dependent transferases"/>
    <property type="match status" value="1"/>
</dbReference>
<evidence type="ECO:0000256" key="2">
    <source>
        <dbReference type="ARBA" id="ARBA00009236"/>
    </source>
</evidence>
<keyword evidence="9" id="KW-1185">Reference proteome</keyword>
<proteinExistence type="inferred from homology"/>